<reference evidence="2 3" key="1">
    <citation type="journal article" date="2009" name="Science">
        <title>Green evolution and dynamic adaptations revealed by genomes of the marine picoeukaryotes Micromonas.</title>
        <authorList>
            <person name="Worden A.Z."/>
            <person name="Lee J.H."/>
            <person name="Mock T."/>
            <person name="Rouze P."/>
            <person name="Simmons M.P."/>
            <person name="Aerts A.L."/>
            <person name="Allen A.E."/>
            <person name="Cuvelier M.L."/>
            <person name="Derelle E."/>
            <person name="Everett M.V."/>
            <person name="Foulon E."/>
            <person name="Grimwood J."/>
            <person name="Gundlach H."/>
            <person name="Henrissat B."/>
            <person name="Napoli C."/>
            <person name="McDonald S.M."/>
            <person name="Parker M.S."/>
            <person name="Rombauts S."/>
            <person name="Salamov A."/>
            <person name="Von Dassow P."/>
            <person name="Badger J.H."/>
            <person name="Coutinho P.M."/>
            <person name="Demir E."/>
            <person name="Dubchak I."/>
            <person name="Gentemann C."/>
            <person name="Eikrem W."/>
            <person name="Gready J.E."/>
            <person name="John U."/>
            <person name="Lanier W."/>
            <person name="Lindquist E.A."/>
            <person name="Lucas S."/>
            <person name="Mayer K.F."/>
            <person name="Moreau H."/>
            <person name="Not F."/>
            <person name="Otillar R."/>
            <person name="Panaud O."/>
            <person name="Pangilinan J."/>
            <person name="Paulsen I."/>
            <person name="Piegu B."/>
            <person name="Poliakov A."/>
            <person name="Robbens S."/>
            <person name="Schmutz J."/>
            <person name="Toulza E."/>
            <person name="Wyss T."/>
            <person name="Zelensky A."/>
            <person name="Zhou K."/>
            <person name="Armbrust E.V."/>
            <person name="Bhattacharya D."/>
            <person name="Goodenough U.W."/>
            <person name="Van de Peer Y."/>
            <person name="Grigoriev I.V."/>
        </authorList>
    </citation>
    <scope>NUCLEOTIDE SEQUENCE [LARGE SCALE GENOMIC DNA]</scope>
    <source>
        <strain evidence="3">RCC299 / NOUM17</strain>
    </source>
</reference>
<dbReference type="GeneID" id="8248415"/>
<sequence>MEYVDAGTQTCPLCGDPSSGALDRPPRDEPYPEWLKEQWEILNGRDLSEEERTYNKNWYLSRHANKDCVPVHKANPTYEAPRERHVEGDPTAPPNSSRSKPRILCHKESFAPLRPPGDLEGPGWEYRTTYDGGGNCSGINEPINGLW</sequence>
<dbReference type="RefSeq" id="XP_002505485.1">
    <property type="nucleotide sequence ID" value="XM_002505439.1"/>
</dbReference>
<accession>C1EGA5</accession>
<evidence type="ECO:0000256" key="1">
    <source>
        <dbReference type="SAM" id="MobiDB-lite"/>
    </source>
</evidence>
<feature type="region of interest" description="Disordered" evidence="1">
    <location>
        <begin position="72"/>
        <end position="122"/>
    </location>
</feature>
<dbReference type="Proteomes" id="UP000002009">
    <property type="component" value="Chromosome 13"/>
</dbReference>
<evidence type="ECO:0000313" key="2">
    <source>
        <dbReference type="EMBL" id="ACO66743.1"/>
    </source>
</evidence>
<keyword evidence="3" id="KW-1185">Reference proteome</keyword>
<dbReference type="InParanoid" id="C1EGA5"/>
<dbReference type="AlphaFoldDB" id="C1EGA5"/>
<organism evidence="2 3">
    <name type="scientific">Micromonas commoda (strain RCC299 / NOUM17 / CCMP2709)</name>
    <name type="common">Picoplanktonic green alga</name>
    <dbReference type="NCBI Taxonomy" id="296587"/>
    <lineage>
        <taxon>Eukaryota</taxon>
        <taxon>Viridiplantae</taxon>
        <taxon>Chlorophyta</taxon>
        <taxon>Mamiellophyceae</taxon>
        <taxon>Mamiellales</taxon>
        <taxon>Mamiellaceae</taxon>
        <taxon>Micromonas</taxon>
    </lineage>
</organism>
<proteinExistence type="predicted"/>
<name>C1EGA5_MICCC</name>
<feature type="region of interest" description="Disordered" evidence="1">
    <location>
        <begin position="1"/>
        <end position="31"/>
    </location>
</feature>
<dbReference type="EMBL" id="CP001331">
    <property type="protein sequence ID" value="ACO66743.1"/>
    <property type="molecule type" value="Genomic_DNA"/>
</dbReference>
<gene>
    <name evidence="2" type="ORF">MICPUN_63571</name>
</gene>
<evidence type="ECO:0000313" key="3">
    <source>
        <dbReference type="Proteomes" id="UP000002009"/>
    </source>
</evidence>
<dbReference type="KEGG" id="mis:MICPUN_63571"/>
<protein>
    <submittedName>
        <fullName evidence="2">Uncharacterized protein</fullName>
    </submittedName>
</protein>